<dbReference type="Proteomes" id="UP000054032">
    <property type="component" value="Unassembled WGS sequence"/>
</dbReference>
<dbReference type="HOGENOM" id="CLU_3068299_0_0_1"/>
<dbReference type="AlphaFoldDB" id="W6Z923"/>
<dbReference type="KEGG" id="bor:COCMIDRAFT_87906"/>
<evidence type="ECO:0000313" key="1">
    <source>
        <dbReference type="EMBL" id="EUC48212.1"/>
    </source>
</evidence>
<keyword evidence="2" id="KW-1185">Reference proteome</keyword>
<organism evidence="1 2">
    <name type="scientific">Bipolaris oryzae ATCC 44560</name>
    <dbReference type="NCBI Taxonomy" id="930090"/>
    <lineage>
        <taxon>Eukaryota</taxon>
        <taxon>Fungi</taxon>
        <taxon>Dikarya</taxon>
        <taxon>Ascomycota</taxon>
        <taxon>Pezizomycotina</taxon>
        <taxon>Dothideomycetes</taxon>
        <taxon>Pleosporomycetidae</taxon>
        <taxon>Pleosporales</taxon>
        <taxon>Pleosporineae</taxon>
        <taxon>Pleosporaceae</taxon>
        <taxon>Bipolaris</taxon>
    </lineage>
</organism>
<gene>
    <name evidence="1" type="ORF">COCMIDRAFT_87906</name>
</gene>
<dbReference type="GeneID" id="19127154"/>
<protein>
    <submittedName>
        <fullName evidence="1">Uncharacterized protein</fullName>
    </submittedName>
</protein>
<dbReference type="EMBL" id="KI963943">
    <property type="protein sequence ID" value="EUC48212.1"/>
    <property type="molecule type" value="Genomic_DNA"/>
</dbReference>
<accession>W6Z923</accession>
<name>W6Z923_COCMI</name>
<proteinExistence type="predicted"/>
<sequence length="53" mass="5832">MCVNDQRSVCKTSCGVCGRTKRRLAVVTHCLFSPICGEYRMKHGGSCDRRPAG</sequence>
<evidence type="ECO:0000313" key="2">
    <source>
        <dbReference type="Proteomes" id="UP000054032"/>
    </source>
</evidence>
<dbReference type="RefSeq" id="XP_007685244.1">
    <property type="nucleotide sequence ID" value="XM_007687054.1"/>
</dbReference>
<reference evidence="1 2" key="1">
    <citation type="journal article" date="2013" name="PLoS Genet.">
        <title>Comparative genome structure, secondary metabolite, and effector coding capacity across Cochliobolus pathogens.</title>
        <authorList>
            <person name="Condon B.J."/>
            <person name="Leng Y."/>
            <person name="Wu D."/>
            <person name="Bushley K.E."/>
            <person name="Ohm R.A."/>
            <person name="Otillar R."/>
            <person name="Martin J."/>
            <person name="Schackwitz W."/>
            <person name="Grimwood J."/>
            <person name="MohdZainudin N."/>
            <person name="Xue C."/>
            <person name="Wang R."/>
            <person name="Manning V.A."/>
            <person name="Dhillon B."/>
            <person name="Tu Z.J."/>
            <person name="Steffenson B.J."/>
            <person name="Salamov A."/>
            <person name="Sun H."/>
            <person name="Lowry S."/>
            <person name="LaButti K."/>
            <person name="Han J."/>
            <person name="Copeland A."/>
            <person name="Lindquist E."/>
            <person name="Barry K."/>
            <person name="Schmutz J."/>
            <person name="Baker S.E."/>
            <person name="Ciuffetti L.M."/>
            <person name="Grigoriev I.V."/>
            <person name="Zhong S."/>
            <person name="Turgeon B.G."/>
        </authorList>
    </citation>
    <scope>NUCLEOTIDE SEQUENCE [LARGE SCALE GENOMIC DNA]</scope>
    <source>
        <strain evidence="1 2">ATCC 44560</strain>
    </source>
</reference>